<feature type="region of interest" description="Disordered" evidence="1">
    <location>
        <begin position="30"/>
        <end position="127"/>
    </location>
</feature>
<keyword evidence="2" id="KW-0732">Signal</keyword>
<dbReference type="RefSeq" id="WP_186873097.1">
    <property type="nucleotide sequence ID" value="NZ_JACOOR010000002.1"/>
</dbReference>
<evidence type="ECO:0000259" key="3">
    <source>
        <dbReference type="Pfam" id="PF14478"/>
    </source>
</evidence>
<dbReference type="Pfam" id="PF14478">
    <property type="entry name" value="DUF4430"/>
    <property type="match status" value="1"/>
</dbReference>
<feature type="compositionally biased region" description="Basic and acidic residues" evidence="1">
    <location>
        <begin position="43"/>
        <end position="59"/>
    </location>
</feature>
<organism evidence="4 5">
    <name type="scientific">Anaerosacchariphilus hominis</name>
    <dbReference type="NCBI Taxonomy" id="2763017"/>
    <lineage>
        <taxon>Bacteria</taxon>
        <taxon>Bacillati</taxon>
        <taxon>Bacillota</taxon>
        <taxon>Clostridia</taxon>
        <taxon>Lachnospirales</taxon>
        <taxon>Lachnospiraceae</taxon>
        <taxon>Anaerosacchariphilus</taxon>
    </lineage>
</organism>
<evidence type="ECO:0000256" key="2">
    <source>
        <dbReference type="SAM" id="SignalP"/>
    </source>
</evidence>
<feature type="signal peptide" evidence="2">
    <location>
        <begin position="1"/>
        <end position="27"/>
    </location>
</feature>
<feature type="compositionally biased region" description="Low complexity" evidence="1">
    <location>
        <begin position="30"/>
        <end position="42"/>
    </location>
</feature>
<accession>A0A923LB88</accession>
<dbReference type="PROSITE" id="PS51257">
    <property type="entry name" value="PROKAR_LIPOPROTEIN"/>
    <property type="match status" value="1"/>
</dbReference>
<feature type="chain" id="PRO_5038907970" evidence="2">
    <location>
        <begin position="28"/>
        <end position="279"/>
    </location>
</feature>
<dbReference type="InterPro" id="IPR027954">
    <property type="entry name" value="Transcobalamin-like_C"/>
</dbReference>
<dbReference type="AlphaFoldDB" id="A0A923LB88"/>
<dbReference type="Gene3D" id="2.170.130.30">
    <property type="match status" value="1"/>
</dbReference>
<sequence>MRQKTKRLGLCLLLVLTLLLGGCQTSAVKQEQASTETAAADTAEQKQETTEREDTKEPEYIDGDYVDEHYGDQEEEDLSKYKTGSSTKTATGSTGTSGTTGSNGNTTGTGSSGEAASADNYYTDPIPEGKPIPVEPQDQVVDSGKQLTCTLYVECSTILNNMDDLTEGKADWVPSDGVIYGPKTVTFSAGESVYDILQREMRNNRIHMESQFTAMYNSAYVQGINNLYEKDCGELSGWMYCVNGWYPNYGCSRYQVQSGDVIEWHYTCDLGNDLGAGMS</sequence>
<dbReference type="EMBL" id="JACOOR010000002">
    <property type="protein sequence ID" value="MBC5659024.1"/>
    <property type="molecule type" value="Genomic_DNA"/>
</dbReference>
<feature type="domain" description="Transcobalamin-like C-terminal" evidence="3">
    <location>
        <begin position="190"/>
        <end position="267"/>
    </location>
</feature>
<feature type="compositionally biased region" description="Low complexity" evidence="1">
    <location>
        <begin position="82"/>
        <end position="113"/>
    </location>
</feature>
<name>A0A923LB88_9FIRM</name>
<keyword evidence="5" id="KW-1185">Reference proteome</keyword>
<evidence type="ECO:0000313" key="4">
    <source>
        <dbReference type="EMBL" id="MBC5659024.1"/>
    </source>
</evidence>
<evidence type="ECO:0000313" key="5">
    <source>
        <dbReference type="Proteomes" id="UP000649345"/>
    </source>
</evidence>
<comment type="caution">
    <text evidence="4">The sequence shown here is derived from an EMBL/GenBank/DDBJ whole genome shotgun (WGS) entry which is preliminary data.</text>
</comment>
<dbReference type="Proteomes" id="UP000649345">
    <property type="component" value="Unassembled WGS sequence"/>
</dbReference>
<protein>
    <submittedName>
        <fullName evidence="4">DUF4430 domain-containing protein</fullName>
    </submittedName>
</protein>
<evidence type="ECO:0000256" key="1">
    <source>
        <dbReference type="SAM" id="MobiDB-lite"/>
    </source>
</evidence>
<gene>
    <name evidence="4" type="ORF">H8S44_04470</name>
</gene>
<proteinExistence type="predicted"/>
<reference evidence="4" key="1">
    <citation type="submission" date="2020-08" db="EMBL/GenBank/DDBJ databases">
        <title>Genome public.</title>
        <authorList>
            <person name="Liu C."/>
            <person name="Sun Q."/>
        </authorList>
    </citation>
    <scope>NUCLEOTIDE SEQUENCE</scope>
    <source>
        <strain evidence="4">NSJ-68</strain>
    </source>
</reference>